<evidence type="ECO:0000259" key="1">
    <source>
        <dbReference type="Pfam" id="PF02350"/>
    </source>
</evidence>
<feature type="domain" description="UDP-N-acetylglucosamine 2-epimerase" evidence="1">
    <location>
        <begin position="23"/>
        <end position="367"/>
    </location>
</feature>
<dbReference type="Pfam" id="PF02350">
    <property type="entry name" value="Epimerase_2"/>
    <property type="match status" value="1"/>
</dbReference>
<dbReference type="AlphaFoldDB" id="A0A2T0BG91"/>
<dbReference type="Gene3D" id="3.40.50.2000">
    <property type="entry name" value="Glycogen Phosphorylase B"/>
    <property type="match status" value="2"/>
</dbReference>
<name>A0A2T0BG91_9CLOT</name>
<evidence type="ECO:0000313" key="3">
    <source>
        <dbReference type="Proteomes" id="UP000239471"/>
    </source>
</evidence>
<accession>A0A2T0BG91</accession>
<dbReference type="GO" id="GO:0006047">
    <property type="term" value="P:UDP-N-acetylglucosamine metabolic process"/>
    <property type="evidence" value="ECO:0007669"/>
    <property type="project" value="InterPro"/>
</dbReference>
<reference evidence="2 3" key="1">
    <citation type="submission" date="2018-03" db="EMBL/GenBank/DDBJ databases">
        <title>Genome sequence of Clostridium vincentii DSM 10228.</title>
        <authorList>
            <person name="Poehlein A."/>
            <person name="Daniel R."/>
        </authorList>
    </citation>
    <scope>NUCLEOTIDE SEQUENCE [LARGE SCALE GENOMIC DNA]</scope>
    <source>
        <strain evidence="2 3">DSM 10228</strain>
    </source>
</reference>
<dbReference type="OrthoDB" id="9803238at2"/>
<dbReference type="EMBL" id="PVXQ01000012">
    <property type="protein sequence ID" value="PRR82847.1"/>
    <property type="molecule type" value="Genomic_DNA"/>
</dbReference>
<organism evidence="2 3">
    <name type="scientific">Clostridium vincentii</name>
    <dbReference type="NCBI Taxonomy" id="52704"/>
    <lineage>
        <taxon>Bacteria</taxon>
        <taxon>Bacillati</taxon>
        <taxon>Bacillota</taxon>
        <taxon>Clostridia</taxon>
        <taxon>Eubacteriales</taxon>
        <taxon>Clostridiaceae</taxon>
        <taxon>Clostridium</taxon>
    </lineage>
</organism>
<dbReference type="NCBIfam" id="TIGR03568">
    <property type="entry name" value="NeuC_NnaA"/>
    <property type="match status" value="1"/>
</dbReference>
<dbReference type="GO" id="GO:0102388">
    <property type="term" value="F:UDP-N,N'-diacetylbacillosamine 2-epimerase activity"/>
    <property type="evidence" value="ECO:0007669"/>
    <property type="project" value="UniProtKB-EC"/>
</dbReference>
<gene>
    <name evidence="2" type="primary">legG</name>
    <name evidence="2" type="ORF">CLVI_14840</name>
</gene>
<dbReference type="EC" id="3.2.1.184" evidence="2"/>
<dbReference type="PANTHER" id="PTHR43174">
    <property type="entry name" value="UDP-N-ACETYLGLUCOSAMINE 2-EPIMERASE"/>
    <property type="match status" value="1"/>
</dbReference>
<sequence>MRKIAVVTSTRAEFGLLLNVLKKITDDDELQLQLIVTGTHLSHLYGYTIDEIKDTGLEVVQSIPMHIDADSSESAGISMGSLMICLSQTFERIRPDLLIIIGDRYEILSVASIATVMNIPIVHIAGGEITEGVIDEQIRHAVTKLAHIHFVSCNEFLNNVINMGEEEWRVFNVGALGIENVKNIEYLSAEQFEEIIKFKIDKTTLLVTMHPTTFDISANVKQIDNLIDALKFINKKTIITYPNNDLGNEYIIMKINDFAKNNKNVFVTKSLGIVKYLSVMKLCGVVVGNSSSAITEAPYLKIPVVNIGDRQKGRLFADNIIQCNYKSEEIIECINLALSNEFQKEAINAISLYGDGDCSKKIVKILKDVKINDKLLRKKLVWR</sequence>
<evidence type="ECO:0000313" key="2">
    <source>
        <dbReference type="EMBL" id="PRR82847.1"/>
    </source>
</evidence>
<dbReference type="InterPro" id="IPR029767">
    <property type="entry name" value="WecB-like"/>
</dbReference>
<proteinExistence type="predicted"/>
<dbReference type="PANTHER" id="PTHR43174:SF3">
    <property type="entry name" value="UDP-N-ACETYLGLUCOSAMINE 2-EPIMERASE"/>
    <property type="match status" value="1"/>
</dbReference>
<dbReference type="CDD" id="cd03786">
    <property type="entry name" value="GTB_UDP-GlcNAc_2-Epimerase"/>
    <property type="match status" value="1"/>
</dbReference>
<dbReference type="Proteomes" id="UP000239471">
    <property type="component" value="Unassembled WGS sequence"/>
</dbReference>
<keyword evidence="3" id="KW-1185">Reference proteome</keyword>
<protein>
    <submittedName>
        <fullName evidence="2">GDP/UDP-N,N'-diacetylbacillosamine 2-epimerase</fullName>
        <ecNumber evidence="2">3.2.1.184</ecNumber>
    </submittedName>
</protein>
<dbReference type="SUPFAM" id="SSF53756">
    <property type="entry name" value="UDP-Glycosyltransferase/glycogen phosphorylase"/>
    <property type="match status" value="1"/>
</dbReference>
<dbReference type="InterPro" id="IPR020004">
    <property type="entry name" value="UDP-GlcNAc_Epase"/>
</dbReference>
<comment type="caution">
    <text evidence="2">The sequence shown here is derived from an EMBL/GenBank/DDBJ whole genome shotgun (WGS) entry which is preliminary data.</text>
</comment>
<keyword evidence="2" id="KW-0378">Hydrolase</keyword>
<dbReference type="InterPro" id="IPR003331">
    <property type="entry name" value="UDP_GlcNAc_Epimerase_2_dom"/>
</dbReference>
<keyword evidence="2" id="KW-0326">Glycosidase</keyword>